<dbReference type="OrthoDB" id="9786424at2"/>
<protein>
    <submittedName>
        <fullName evidence="1">Membrane protein</fullName>
    </submittedName>
</protein>
<dbReference type="PANTHER" id="PTHR30164:SF2">
    <property type="entry name" value="PROTEIN MTFA"/>
    <property type="match status" value="1"/>
</dbReference>
<dbReference type="EMBL" id="CP013729">
    <property type="protein sequence ID" value="ALV07712.1"/>
    <property type="molecule type" value="Genomic_DNA"/>
</dbReference>
<dbReference type="RefSeq" id="WP_058935776.1">
    <property type="nucleotide sequence ID" value="NZ_CP013729.1"/>
</dbReference>
<evidence type="ECO:0000313" key="1">
    <source>
        <dbReference type="EMBL" id="ALV07712.1"/>
    </source>
</evidence>
<dbReference type="SUPFAM" id="SSF55486">
    <property type="entry name" value="Metalloproteases ('zincins'), catalytic domain"/>
    <property type="match status" value="1"/>
</dbReference>
<evidence type="ECO:0000313" key="2">
    <source>
        <dbReference type="Proteomes" id="UP000060699"/>
    </source>
</evidence>
<dbReference type="Pfam" id="PF06167">
    <property type="entry name" value="Peptidase_M90"/>
    <property type="match status" value="1"/>
</dbReference>
<dbReference type="InterPro" id="IPR010384">
    <property type="entry name" value="MtfA_fam"/>
</dbReference>
<accession>A0A0U3NH29</accession>
<dbReference type="InterPro" id="IPR024079">
    <property type="entry name" value="MetalloPept_cat_dom_sf"/>
</dbReference>
<dbReference type="Proteomes" id="UP000060699">
    <property type="component" value="Chromosome"/>
</dbReference>
<dbReference type="InterPro" id="IPR042252">
    <property type="entry name" value="MtfA_N"/>
</dbReference>
<dbReference type="CDD" id="cd20169">
    <property type="entry name" value="Peptidase_M90_mtfA"/>
    <property type="match status" value="1"/>
</dbReference>
<gene>
    <name evidence="1" type="ORF">RD2015_3253</name>
</gene>
<dbReference type="GO" id="GO:0004177">
    <property type="term" value="F:aminopeptidase activity"/>
    <property type="evidence" value="ECO:0007669"/>
    <property type="project" value="TreeGrafter"/>
</dbReference>
<dbReference type="GO" id="GO:0008237">
    <property type="term" value="F:metallopeptidase activity"/>
    <property type="evidence" value="ECO:0007669"/>
    <property type="project" value="InterPro"/>
</dbReference>
<sequence>MLSPLLQRWRQYREQRLLARHAIPDALWQLTLLRYPFIGHRSAEDLAELRRLCSLFLASKEFHGAGGFEVTDEIAVFVAAQACLPVLKLGLDWYDSFVGIVMHEGQVVVPREEMDEDGVVHAYEETFSGEAMAGGPLVLAWSEISPEAHDRVEGFDPVYSVVIHEFAHVIDMRDGVLNGAPALASREALEDWSRTLEAEWQWFCQQVDAGYATVIDPYGADALEEFFAVAVEAFFVAPRELLEEQPQLYRILKGFFRQDPAAS</sequence>
<dbReference type="KEGG" id="rdp:RD2015_3253"/>
<name>A0A0U3NH29_9BURK</name>
<keyword evidence="2" id="KW-1185">Reference proteome</keyword>
<reference evidence="1 2" key="1">
    <citation type="submission" date="2015-12" db="EMBL/GenBank/DDBJ databases">
        <title>Complete genome of Roseateles depolymerans KCTC 42856.</title>
        <authorList>
            <person name="Kim K.M."/>
        </authorList>
    </citation>
    <scope>NUCLEOTIDE SEQUENCE [LARGE SCALE GENOMIC DNA]</scope>
    <source>
        <strain evidence="1 2">KCTC 42856</strain>
    </source>
</reference>
<organism evidence="1 2">
    <name type="scientific">Roseateles depolymerans</name>
    <dbReference type="NCBI Taxonomy" id="76731"/>
    <lineage>
        <taxon>Bacteria</taxon>
        <taxon>Pseudomonadati</taxon>
        <taxon>Pseudomonadota</taxon>
        <taxon>Betaproteobacteria</taxon>
        <taxon>Burkholderiales</taxon>
        <taxon>Sphaerotilaceae</taxon>
        <taxon>Roseateles</taxon>
    </lineage>
</organism>
<dbReference type="Gene3D" id="1.10.472.150">
    <property type="entry name" value="Glucose-regulated metallo-peptidase M90, N-terminal domain"/>
    <property type="match status" value="1"/>
</dbReference>
<proteinExistence type="predicted"/>
<dbReference type="STRING" id="76731.RD2015_3253"/>
<dbReference type="GO" id="GO:0005829">
    <property type="term" value="C:cytosol"/>
    <property type="evidence" value="ECO:0007669"/>
    <property type="project" value="TreeGrafter"/>
</dbReference>
<dbReference type="Gene3D" id="3.40.390.10">
    <property type="entry name" value="Collagenase (Catalytic Domain)"/>
    <property type="match status" value="1"/>
</dbReference>
<dbReference type="AlphaFoldDB" id="A0A0U3NH29"/>
<dbReference type="PANTHER" id="PTHR30164">
    <property type="entry name" value="MTFA PEPTIDASE"/>
    <property type="match status" value="1"/>
</dbReference>